<gene>
    <name evidence="1" type="ORF">E2C01_058038</name>
</gene>
<reference evidence="1 2" key="1">
    <citation type="submission" date="2019-05" db="EMBL/GenBank/DDBJ databases">
        <title>Another draft genome of Portunus trituberculatus and its Hox gene families provides insights of decapod evolution.</title>
        <authorList>
            <person name="Jeong J.-H."/>
            <person name="Song I."/>
            <person name="Kim S."/>
            <person name="Choi T."/>
            <person name="Kim D."/>
            <person name="Ryu S."/>
            <person name="Kim W."/>
        </authorList>
    </citation>
    <scope>NUCLEOTIDE SEQUENCE [LARGE SCALE GENOMIC DNA]</scope>
    <source>
        <tissue evidence="1">Muscle</tissue>
    </source>
</reference>
<proteinExistence type="predicted"/>
<keyword evidence="2" id="KW-1185">Reference proteome</keyword>
<dbReference type="AlphaFoldDB" id="A0A5B7GV48"/>
<name>A0A5B7GV48_PORTR</name>
<sequence>MTAVLTWRFPFTKILWRNPHPRTESFDEDFAKTTVWRSIFTVGSITTITTTTTTTTITTIKGEMHREKQRAAI</sequence>
<organism evidence="1 2">
    <name type="scientific">Portunus trituberculatus</name>
    <name type="common">Swimming crab</name>
    <name type="synonym">Neptunus trituberculatus</name>
    <dbReference type="NCBI Taxonomy" id="210409"/>
    <lineage>
        <taxon>Eukaryota</taxon>
        <taxon>Metazoa</taxon>
        <taxon>Ecdysozoa</taxon>
        <taxon>Arthropoda</taxon>
        <taxon>Crustacea</taxon>
        <taxon>Multicrustacea</taxon>
        <taxon>Malacostraca</taxon>
        <taxon>Eumalacostraca</taxon>
        <taxon>Eucarida</taxon>
        <taxon>Decapoda</taxon>
        <taxon>Pleocyemata</taxon>
        <taxon>Brachyura</taxon>
        <taxon>Eubrachyura</taxon>
        <taxon>Portunoidea</taxon>
        <taxon>Portunidae</taxon>
        <taxon>Portuninae</taxon>
        <taxon>Portunus</taxon>
    </lineage>
</organism>
<protein>
    <submittedName>
        <fullName evidence="1">Uncharacterized protein</fullName>
    </submittedName>
</protein>
<dbReference type="EMBL" id="VSRR010021425">
    <property type="protein sequence ID" value="MPC63930.1"/>
    <property type="molecule type" value="Genomic_DNA"/>
</dbReference>
<evidence type="ECO:0000313" key="1">
    <source>
        <dbReference type="EMBL" id="MPC63930.1"/>
    </source>
</evidence>
<accession>A0A5B7GV48</accession>
<dbReference type="Proteomes" id="UP000324222">
    <property type="component" value="Unassembled WGS sequence"/>
</dbReference>
<evidence type="ECO:0000313" key="2">
    <source>
        <dbReference type="Proteomes" id="UP000324222"/>
    </source>
</evidence>
<comment type="caution">
    <text evidence="1">The sequence shown here is derived from an EMBL/GenBank/DDBJ whole genome shotgun (WGS) entry which is preliminary data.</text>
</comment>